<dbReference type="AlphaFoldDB" id="A0A8J5L108"/>
<accession>A0A8J5L108</accession>
<sequence length="565" mass="65122">MCAVKMKIFLKGVDLWSSVESDAPPTKLRENPTVQQQRFYAEENAKKYKALSMIHAAVSETIFIRIMDYETAKGAWDRLSKEFQGSIKTKQMQVLNLRREFELIRMMEVEAVKDFVDRLMKVVNQIRLLGESMPDARVVEKVLVSLPEKFESKISSLEDSRDLLQISIVELVNSLQAVELRKENRISHATETALVAKFKGKAQVSKFKVKRDDQEVEEIALMAKMEVHKTVEGKEDTWLLDSGCTHHMTPNGSLFDIVLPCNCLRVRMGDGKLVRVQGKGNIEVRTLSGTKTKFTTLYVPDLHQGLISIGQLLEEDYDVHFFDKKCEIRDAQKNLIVVVKMVDRSFPINWGEVLANAVSTDERELWHKRLGHCNYQLLASLSRRELVKAAEGKTPYETWFDKNPQVGHLKIFGSPCYAWVPEIRRDKLDSRADICIFVGYSLHSKGYKLYNIESQKIIMARDVKMDEHSIWNWEDKKIIYAVTPVLNVMQDEDEDEEDKEVNQPELILEEDEDDIPIRGTQSLSDIYERCNAAIEEPSCFEEAYDIPEWEQAMKQELETIEKNGT</sequence>
<proteinExistence type="predicted"/>
<dbReference type="Proteomes" id="UP000734854">
    <property type="component" value="Unassembled WGS sequence"/>
</dbReference>
<dbReference type="PANTHER" id="PTHR35317:SF31">
    <property type="entry name" value="DUF4219 DOMAIN-CONTAINING PROTEIN"/>
    <property type="match status" value="1"/>
</dbReference>
<evidence type="ECO:0000259" key="1">
    <source>
        <dbReference type="Pfam" id="PF22936"/>
    </source>
</evidence>
<feature type="domain" description="Retrovirus-related Pol polyprotein from transposon TNT 1-94-like beta-barrel" evidence="1">
    <location>
        <begin position="238"/>
        <end position="317"/>
    </location>
</feature>
<dbReference type="Pfam" id="PF14223">
    <property type="entry name" value="Retrotran_gag_2"/>
    <property type="match status" value="1"/>
</dbReference>
<evidence type="ECO:0008006" key="5">
    <source>
        <dbReference type="Google" id="ProtNLM"/>
    </source>
</evidence>
<dbReference type="EMBL" id="JACMSC010000011">
    <property type="protein sequence ID" value="KAG6500592.1"/>
    <property type="molecule type" value="Genomic_DNA"/>
</dbReference>
<evidence type="ECO:0000313" key="3">
    <source>
        <dbReference type="EMBL" id="KAG6500592.1"/>
    </source>
</evidence>
<keyword evidence="4" id="KW-1185">Reference proteome</keyword>
<dbReference type="InterPro" id="IPR054722">
    <property type="entry name" value="PolX-like_BBD"/>
</dbReference>
<organism evidence="3 4">
    <name type="scientific">Zingiber officinale</name>
    <name type="common">Ginger</name>
    <name type="synonym">Amomum zingiber</name>
    <dbReference type="NCBI Taxonomy" id="94328"/>
    <lineage>
        <taxon>Eukaryota</taxon>
        <taxon>Viridiplantae</taxon>
        <taxon>Streptophyta</taxon>
        <taxon>Embryophyta</taxon>
        <taxon>Tracheophyta</taxon>
        <taxon>Spermatophyta</taxon>
        <taxon>Magnoliopsida</taxon>
        <taxon>Liliopsida</taxon>
        <taxon>Zingiberales</taxon>
        <taxon>Zingiberaceae</taxon>
        <taxon>Zingiber</taxon>
    </lineage>
</organism>
<gene>
    <name evidence="3" type="ORF">ZIOFF_040440</name>
</gene>
<protein>
    <recommendedName>
        <fullName evidence="5">GAG-pre-integrase domain-containing protein</fullName>
    </recommendedName>
</protein>
<dbReference type="Pfam" id="PF25597">
    <property type="entry name" value="SH3_retrovirus"/>
    <property type="match status" value="1"/>
</dbReference>
<dbReference type="PANTHER" id="PTHR35317">
    <property type="entry name" value="OS04G0629600 PROTEIN"/>
    <property type="match status" value="1"/>
</dbReference>
<evidence type="ECO:0000313" key="4">
    <source>
        <dbReference type="Proteomes" id="UP000734854"/>
    </source>
</evidence>
<dbReference type="Pfam" id="PF22936">
    <property type="entry name" value="Pol_BBD"/>
    <property type="match status" value="1"/>
</dbReference>
<reference evidence="3 4" key="1">
    <citation type="submission" date="2020-08" db="EMBL/GenBank/DDBJ databases">
        <title>Plant Genome Project.</title>
        <authorList>
            <person name="Zhang R.-G."/>
        </authorList>
    </citation>
    <scope>NUCLEOTIDE SEQUENCE [LARGE SCALE GENOMIC DNA]</scope>
    <source>
        <tissue evidence="3">Rhizome</tissue>
    </source>
</reference>
<feature type="domain" description="Retroviral polymerase SH3-like" evidence="2">
    <location>
        <begin position="414"/>
        <end position="476"/>
    </location>
</feature>
<dbReference type="InterPro" id="IPR057670">
    <property type="entry name" value="SH3_retrovirus"/>
</dbReference>
<comment type="caution">
    <text evidence="3">The sequence shown here is derived from an EMBL/GenBank/DDBJ whole genome shotgun (WGS) entry which is preliminary data.</text>
</comment>
<evidence type="ECO:0000259" key="2">
    <source>
        <dbReference type="Pfam" id="PF25597"/>
    </source>
</evidence>
<name>A0A8J5L108_ZINOF</name>